<name>A0A0A8YHT2_ARUDO</name>
<feature type="transmembrane region" description="Helical" evidence="1">
    <location>
        <begin position="36"/>
        <end position="59"/>
    </location>
</feature>
<sequence>MFVWSLIWGLEYMHVEQEEGSRTRCSSPLARVRYTYVYRVGVYAYVCVATVVTCVVCSIG</sequence>
<keyword evidence="1" id="KW-1133">Transmembrane helix</keyword>
<organism evidence="2">
    <name type="scientific">Arundo donax</name>
    <name type="common">Giant reed</name>
    <name type="synonym">Donax arundinaceus</name>
    <dbReference type="NCBI Taxonomy" id="35708"/>
    <lineage>
        <taxon>Eukaryota</taxon>
        <taxon>Viridiplantae</taxon>
        <taxon>Streptophyta</taxon>
        <taxon>Embryophyta</taxon>
        <taxon>Tracheophyta</taxon>
        <taxon>Spermatophyta</taxon>
        <taxon>Magnoliopsida</taxon>
        <taxon>Liliopsida</taxon>
        <taxon>Poales</taxon>
        <taxon>Poaceae</taxon>
        <taxon>PACMAD clade</taxon>
        <taxon>Arundinoideae</taxon>
        <taxon>Arundineae</taxon>
        <taxon>Arundo</taxon>
    </lineage>
</organism>
<evidence type="ECO:0000313" key="2">
    <source>
        <dbReference type="EMBL" id="JAD22227.1"/>
    </source>
</evidence>
<protein>
    <submittedName>
        <fullName evidence="2">Uncharacterized protein</fullName>
    </submittedName>
</protein>
<reference evidence="2" key="1">
    <citation type="submission" date="2014-09" db="EMBL/GenBank/DDBJ databases">
        <authorList>
            <person name="Magalhaes I.L.F."/>
            <person name="Oliveira U."/>
            <person name="Santos F.R."/>
            <person name="Vidigal T.H.D.A."/>
            <person name="Brescovit A.D."/>
            <person name="Santos A.J."/>
        </authorList>
    </citation>
    <scope>NUCLEOTIDE SEQUENCE</scope>
    <source>
        <tissue evidence="2">Shoot tissue taken approximately 20 cm above the soil surface</tissue>
    </source>
</reference>
<keyword evidence="1" id="KW-0472">Membrane</keyword>
<reference evidence="2" key="2">
    <citation type="journal article" date="2015" name="Data Brief">
        <title>Shoot transcriptome of the giant reed, Arundo donax.</title>
        <authorList>
            <person name="Barrero R.A."/>
            <person name="Guerrero F.D."/>
            <person name="Moolhuijzen P."/>
            <person name="Goolsby J.A."/>
            <person name="Tidwell J."/>
            <person name="Bellgard S.E."/>
            <person name="Bellgard M.I."/>
        </authorList>
    </citation>
    <scope>NUCLEOTIDE SEQUENCE</scope>
    <source>
        <tissue evidence="2">Shoot tissue taken approximately 20 cm above the soil surface</tissue>
    </source>
</reference>
<proteinExistence type="predicted"/>
<keyword evidence="1" id="KW-0812">Transmembrane</keyword>
<accession>A0A0A8YHT2</accession>
<evidence type="ECO:0000256" key="1">
    <source>
        <dbReference type="SAM" id="Phobius"/>
    </source>
</evidence>
<dbReference type="EMBL" id="GBRH01275668">
    <property type="protein sequence ID" value="JAD22227.1"/>
    <property type="molecule type" value="Transcribed_RNA"/>
</dbReference>
<dbReference type="AlphaFoldDB" id="A0A0A8YHT2"/>